<name>A0ABU0J0A7_9HYPH</name>
<evidence type="ECO:0000259" key="1">
    <source>
        <dbReference type="Pfam" id="PF01261"/>
    </source>
</evidence>
<dbReference type="Proteomes" id="UP001242480">
    <property type="component" value="Unassembled WGS sequence"/>
</dbReference>
<evidence type="ECO:0000313" key="3">
    <source>
        <dbReference type="Proteomes" id="UP001242480"/>
    </source>
</evidence>
<dbReference type="Gene3D" id="3.20.20.150">
    <property type="entry name" value="Divalent-metal-dependent TIM barrel enzymes"/>
    <property type="match status" value="1"/>
</dbReference>
<sequence>MPSFALAPLTFLACPPPELVTLAAGAGYDHVGLRVLPASPGGLAHPLASDPALLRETLARMAATGVGVFDLEVIRIGPGFRLADCTALLELGEALGARAVVVAGDDPDESRLAAGFAAVCEAARPFGLTADLEFMPWTCVPTARAALRIVEAAAEPNGGVLVDPLHVARSATTLADIAAIPAGRLHYAQICDAPAAAPATVEGLILAARSERLLPGEGDIDLAGLFRILPAGLPVSVEVPTTSRAHLGREAWAHAALAAARSAVAPR</sequence>
<protein>
    <submittedName>
        <fullName evidence="2">Sugar phosphate isomerase/epimerase</fullName>
    </submittedName>
</protein>
<dbReference type="RefSeq" id="WP_307267686.1">
    <property type="nucleotide sequence ID" value="NZ_JAUSVX010000001.1"/>
</dbReference>
<evidence type="ECO:0000313" key="2">
    <source>
        <dbReference type="EMBL" id="MDQ0467692.1"/>
    </source>
</evidence>
<feature type="domain" description="Xylose isomerase-like TIM barrel" evidence="1">
    <location>
        <begin position="21"/>
        <end position="258"/>
    </location>
</feature>
<dbReference type="InterPro" id="IPR050312">
    <property type="entry name" value="IolE/XylAMocC-like"/>
</dbReference>
<comment type="caution">
    <text evidence="2">The sequence shown here is derived from an EMBL/GenBank/DDBJ whole genome shotgun (WGS) entry which is preliminary data.</text>
</comment>
<dbReference type="Pfam" id="PF01261">
    <property type="entry name" value="AP_endonuc_2"/>
    <property type="match status" value="1"/>
</dbReference>
<reference evidence="2 3" key="1">
    <citation type="submission" date="2023-07" db="EMBL/GenBank/DDBJ databases">
        <title>Genomic Encyclopedia of Type Strains, Phase IV (KMG-IV): sequencing the most valuable type-strain genomes for metagenomic binning, comparative biology and taxonomic classification.</title>
        <authorList>
            <person name="Goeker M."/>
        </authorList>
    </citation>
    <scope>NUCLEOTIDE SEQUENCE [LARGE SCALE GENOMIC DNA]</scope>
    <source>
        <strain evidence="2 3">DSM 19619</strain>
    </source>
</reference>
<dbReference type="PANTHER" id="PTHR12110:SF48">
    <property type="entry name" value="BLL3656 PROTEIN"/>
    <property type="match status" value="1"/>
</dbReference>
<keyword evidence="3" id="KW-1185">Reference proteome</keyword>
<dbReference type="SUPFAM" id="SSF51658">
    <property type="entry name" value="Xylose isomerase-like"/>
    <property type="match status" value="1"/>
</dbReference>
<dbReference type="EMBL" id="JAUSVX010000001">
    <property type="protein sequence ID" value="MDQ0467692.1"/>
    <property type="molecule type" value="Genomic_DNA"/>
</dbReference>
<organism evidence="2 3">
    <name type="scientific">Labrys wisconsinensis</name>
    <dbReference type="NCBI Taxonomy" id="425677"/>
    <lineage>
        <taxon>Bacteria</taxon>
        <taxon>Pseudomonadati</taxon>
        <taxon>Pseudomonadota</taxon>
        <taxon>Alphaproteobacteria</taxon>
        <taxon>Hyphomicrobiales</taxon>
        <taxon>Xanthobacteraceae</taxon>
        <taxon>Labrys</taxon>
    </lineage>
</organism>
<accession>A0ABU0J0A7</accession>
<dbReference type="PANTHER" id="PTHR12110">
    <property type="entry name" value="HYDROXYPYRUVATE ISOMERASE"/>
    <property type="match status" value="1"/>
</dbReference>
<gene>
    <name evidence="2" type="ORF">QO011_000687</name>
</gene>
<dbReference type="GO" id="GO:0016853">
    <property type="term" value="F:isomerase activity"/>
    <property type="evidence" value="ECO:0007669"/>
    <property type="project" value="UniProtKB-KW"/>
</dbReference>
<dbReference type="InterPro" id="IPR036237">
    <property type="entry name" value="Xyl_isomerase-like_sf"/>
</dbReference>
<proteinExistence type="predicted"/>
<dbReference type="InterPro" id="IPR013022">
    <property type="entry name" value="Xyl_isomerase-like_TIM-brl"/>
</dbReference>
<keyword evidence="2" id="KW-0413">Isomerase</keyword>